<dbReference type="Gene3D" id="6.10.250.330">
    <property type="match status" value="1"/>
</dbReference>
<name>A0A7W5ZGQ1_9BACT</name>
<dbReference type="EMBL" id="JACIBY010000001">
    <property type="protein sequence ID" value="MBB3836559.1"/>
    <property type="molecule type" value="Genomic_DNA"/>
</dbReference>
<gene>
    <name evidence="1" type="ORF">FHS57_000541</name>
</gene>
<sequence length="75" mass="8718">MTTTIELKAEELDYQFFKGLRAMYKNRKIRLTIDSEMDETDYLLSTQANRAALEKSLEEAKRGEKIAIELSELSK</sequence>
<dbReference type="AlphaFoldDB" id="A0A7W5ZGQ1"/>
<organism evidence="1 2">
    <name type="scientific">Runella defluvii</name>
    <dbReference type="NCBI Taxonomy" id="370973"/>
    <lineage>
        <taxon>Bacteria</taxon>
        <taxon>Pseudomonadati</taxon>
        <taxon>Bacteroidota</taxon>
        <taxon>Cytophagia</taxon>
        <taxon>Cytophagales</taxon>
        <taxon>Spirosomataceae</taxon>
        <taxon>Runella</taxon>
    </lineage>
</organism>
<evidence type="ECO:0000313" key="2">
    <source>
        <dbReference type="Proteomes" id="UP000541352"/>
    </source>
</evidence>
<accession>A0A7W5ZGQ1</accession>
<dbReference type="RefSeq" id="WP_183971295.1">
    <property type="nucleotide sequence ID" value="NZ_JACIBY010000001.1"/>
</dbReference>
<evidence type="ECO:0000313" key="1">
    <source>
        <dbReference type="EMBL" id="MBB3836559.1"/>
    </source>
</evidence>
<reference evidence="1 2" key="1">
    <citation type="submission" date="2020-08" db="EMBL/GenBank/DDBJ databases">
        <title>Genomic Encyclopedia of Type Strains, Phase IV (KMG-IV): sequencing the most valuable type-strain genomes for metagenomic binning, comparative biology and taxonomic classification.</title>
        <authorList>
            <person name="Goeker M."/>
        </authorList>
    </citation>
    <scope>NUCLEOTIDE SEQUENCE [LARGE SCALE GENOMIC DNA]</scope>
    <source>
        <strain evidence="1 2">DSM 17976</strain>
    </source>
</reference>
<keyword evidence="2" id="KW-1185">Reference proteome</keyword>
<evidence type="ECO:0008006" key="3">
    <source>
        <dbReference type="Google" id="ProtNLM"/>
    </source>
</evidence>
<proteinExistence type="predicted"/>
<dbReference type="Proteomes" id="UP000541352">
    <property type="component" value="Unassembled WGS sequence"/>
</dbReference>
<protein>
    <recommendedName>
        <fullName evidence="3">Antitoxin</fullName>
    </recommendedName>
</protein>
<comment type="caution">
    <text evidence="1">The sequence shown here is derived from an EMBL/GenBank/DDBJ whole genome shotgun (WGS) entry which is preliminary data.</text>
</comment>